<reference evidence="6" key="1">
    <citation type="submission" date="2022-12" db="EMBL/GenBank/DDBJ databases">
        <title>Reclassification of two methanogenic archaea species isolated from the Kolyma lowland permafrost.</title>
        <authorList>
            <person name="Trubitsyn V.E."/>
            <person name="Rivkina E.M."/>
            <person name="Shcherbakova V.A."/>
        </authorList>
    </citation>
    <scope>NUCLEOTIDE SEQUENCE</scope>
    <source>
        <strain evidence="5">M2</strain>
        <strain evidence="6">MK4</strain>
    </source>
</reference>
<dbReference type="GO" id="GO:0003677">
    <property type="term" value="F:DNA binding"/>
    <property type="evidence" value="ECO:0007669"/>
    <property type="project" value="UniProtKB-KW"/>
</dbReference>
<dbReference type="GO" id="GO:0003700">
    <property type="term" value="F:DNA-binding transcription factor activity"/>
    <property type="evidence" value="ECO:0007669"/>
    <property type="project" value="InterPro"/>
</dbReference>
<dbReference type="PANTHER" id="PTHR42756:SF1">
    <property type="entry name" value="TRANSCRIPTIONAL REPRESSOR OF EMRAB OPERON"/>
    <property type="match status" value="1"/>
</dbReference>
<dbReference type="PRINTS" id="PR00598">
    <property type="entry name" value="HTHMARR"/>
</dbReference>
<dbReference type="Proteomes" id="UP001068021">
    <property type="component" value="Unassembled WGS sequence"/>
</dbReference>
<dbReference type="PROSITE" id="PS01117">
    <property type="entry name" value="HTH_MARR_1"/>
    <property type="match status" value="1"/>
</dbReference>
<name>A0A9E5A754_9EURY</name>
<sequence>MDYLLDESSIIWLISKSRYLLKRKLQDELKEYDISLEQWAILSRVYRAEGCNQKKIAEMSLKDRAAVTRILNILENKELVERKNSTYDKREFLIYLTDKGHDLYNKTAVIMSQSLHEINSIFSENELKQLELSLNKLISNLE</sequence>
<keyword evidence="3" id="KW-0804">Transcription</keyword>
<keyword evidence="7" id="KW-1185">Reference proteome</keyword>
<dbReference type="SMART" id="SM00347">
    <property type="entry name" value="HTH_MARR"/>
    <property type="match status" value="1"/>
</dbReference>
<dbReference type="InterPro" id="IPR000835">
    <property type="entry name" value="HTH_MarR-typ"/>
</dbReference>
<dbReference type="Gene3D" id="1.10.10.10">
    <property type="entry name" value="Winged helix-like DNA-binding domain superfamily/Winged helix DNA-binding domain"/>
    <property type="match status" value="1"/>
</dbReference>
<evidence type="ECO:0000259" key="4">
    <source>
        <dbReference type="PROSITE" id="PS50995"/>
    </source>
</evidence>
<dbReference type="Pfam" id="PF01047">
    <property type="entry name" value="MarR"/>
    <property type="match status" value="1"/>
</dbReference>
<evidence type="ECO:0000256" key="2">
    <source>
        <dbReference type="ARBA" id="ARBA00023125"/>
    </source>
</evidence>
<dbReference type="EMBL" id="JAPVER010000020">
    <property type="protein sequence ID" value="MCZ3367086.1"/>
    <property type="molecule type" value="Genomic_DNA"/>
</dbReference>
<dbReference type="InterPro" id="IPR036388">
    <property type="entry name" value="WH-like_DNA-bd_sf"/>
</dbReference>
<gene>
    <name evidence="6" type="ORF">O3H35_14040</name>
    <name evidence="5" type="ORF">O3H54_14450</name>
</gene>
<dbReference type="Proteomes" id="UP001074446">
    <property type="component" value="Unassembled WGS sequence"/>
</dbReference>
<keyword evidence="1" id="KW-0805">Transcription regulation</keyword>
<evidence type="ECO:0000313" key="5">
    <source>
        <dbReference type="EMBL" id="MCZ3367086.1"/>
    </source>
</evidence>
<dbReference type="EMBL" id="JAPVES010000030">
    <property type="protein sequence ID" value="MCZ3373766.1"/>
    <property type="molecule type" value="Genomic_DNA"/>
</dbReference>
<accession>A0A9E5A754</accession>
<organism evidence="6">
    <name type="scientific">Methanobacterium veterum</name>
    <dbReference type="NCBI Taxonomy" id="408577"/>
    <lineage>
        <taxon>Archaea</taxon>
        <taxon>Methanobacteriati</taxon>
        <taxon>Methanobacteriota</taxon>
        <taxon>Methanomada group</taxon>
        <taxon>Methanobacteria</taxon>
        <taxon>Methanobacteriales</taxon>
        <taxon>Methanobacteriaceae</taxon>
        <taxon>Methanobacterium</taxon>
    </lineage>
</organism>
<evidence type="ECO:0000256" key="1">
    <source>
        <dbReference type="ARBA" id="ARBA00023015"/>
    </source>
</evidence>
<evidence type="ECO:0000313" key="6">
    <source>
        <dbReference type="EMBL" id="MCZ3373766.1"/>
    </source>
</evidence>
<dbReference type="InterPro" id="IPR036390">
    <property type="entry name" value="WH_DNA-bd_sf"/>
</dbReference>
<dbReference type="SUPFAM" id="SSF46785">
    <property type="entry name" value="Winged helix' DNA-binding domain"/>
    <property type="match status" value="1"/>
</dbReference>
<comment type="caution">
    <text evidence="6">The sequence shown here is derived from an EMBL/GenBank/DDBJ whole genome shotgun (WGS) entry which is preliminary data.</text>
</comment>
<dbReference type="PANTHER" id="PTHR42756">
    <property type="entry name" value="TRANSCRIPTIONAL REGULATOR, MARR"/>
    <property type="match status" value="1"/>
</dbReference>
<keyword evidence="2" id="KW-0238">DNA-binding</keyword>
<evidence type="ECO:0000256" key="3">
    <source>
        <dbReference type="ARBA" id="ARBA00023163"/>
    </source>
</evidence>
<dbReference type="AlphaFoldDB" id="A0A9E5A754"/>
<protein>
    <submittedName>
        <fullName evidence="6">MarR family transcriptional regulator</fullName>
    </submittedName>
</protein>
<dbReference type="InterPro" id="IPR023187">
    <property type="entry name" value="Tscrpt_reg_MarR-type_CS"/>
</dbReference>
<feature type="domain" description="HTH marR-type" evidence="4">
    <location>
        <begin position="7"/>
        <end position="139"/>
    </location>
</feature>
<evidence type="ECO:0000313" key="7">
    <source>
        <dbReference type="Proteomes" id="UP001068021"/>
    </source>
</evidence>
<dbReference type="RefSeq" id="WP_048082369.1">
    <property type="nucleotide sequence ID" value="NZ_JAPVER010000020.1"/>
</dbReference>
<dbReference type="PROSITE" id="PS50995">
    <property type="entry name" value="HTH_MARR_2"/>
    <property type="match status" value="1"/>
</dbReference>
<proteinExistence type="predicted"/>